<organism evidence="2 3">
    <name type="scientific">Albula glossodonta</name>
    <name type="common">roundjaw bonefish</name>
    <dbReference type="NCBI Taxonomy" id="121402"/>
    <lineage>
        <taxon>Eukaryota</taxon>
        <taxon>Metazoa</taxon>
        <taxon>Chordata</taxon>
        <taxon>Craniata</taxon>
        <taxon>Vertebrata</taxon>
        <taxon>Euteleostomi</taxon>
        <taxon>Actinopterygii</taxon>
        <taxon>Neopterygii</taxon>
        <taxon>Teleostei</taxon>
        <taxon>Albuliformes</taxon>
        <taxon>Albulidae</taxon>
        <taxon>Albula</taxon>
    </lineage>
</organism>
<feature type="compositionally biased region" description="Basic and acidic residues" evidence="1">
    <location>
        <begin position="172"/>
        <end position="183"/>
    </location>
</feature>
<dbReference type="Proteomes" id="UP000824540">
    <property type="component" value="Unassembled WGS sequence"/>
</dbReference>
<name>A0A8T2PSI5_9TELE</name>
<sequence>MHSCRTRPRTLHPQTPETPSHPSPHAFDNAVSAEIRALLSTYYNDRHIHPHNYPGVGDLLVSIVTITVITICEIFRNAADQRSQTQETLPHTDLPWRTSSALHRCCLVGGACWAQTLVVPSYEGTLLIDTSDDLGAVTDILKRHMQEFELRGQLSHPTHWTSVFDEAPNHQAAERSPRPECRAPRSPRCPRSAPRSSENDRPCSRRGRPEAQPRCRPRTLSLDAKLSSLQGRGYGDLQCQCQAPPSQASEAGLSRPSSASASTYSNSSSEGSTTPESDSAPFPPRSAPGRRSIGNLRAKLDPRTWLQTQV</sequence>
<dbReference type="EMBL" id="JAFBMS010000003">
    <property type="protein sequence ID" value="KAG9354276.1"/>
    <property type="molecule type" value="Genomic_DNA"/>
</dbReference>
<evidence type="ECO:0000256" key="1">
    <source>
        <dbReference type="SAM" id="MobiDB-lite"/>
    </source>
</evidence>
<dbReference type="AlphaFoldDB" id="A0A8T2PSI5"/>
<feature type="compositionally biased region" description="Basic and acidic residues" evidence="1">
    <location>
        <begin position="197"/>
        <end position="213"/>
    </location>
</feature>
<evidence type="ECO:0000313" key="3">
    <source>
        <dbReference type="Proteomes" id="UP000824540"/>
    </source>
</evidence>
<dbReference type="OrthoDB" id="9905589at2759"/>
<keyword evidence="3" id="KW-1185">Reference proteome</keyword>
<evidence type="ECO:0000313" key="2">
    <source>
        <dbReference type="EMBL" id="KAG9354276.1"/>
    </source>
</evidence>
<reference evidence="2" key="1">
    <citation type="thesis" date="2021" institute="BYU ScholarsArchive" country="Provo, UT, USA">
        <title>Applications of and Algorithms for Genome Assembly and Genomic Analyses with an Emphasis on Marine Teleosts.</title>
        <authorList>
            <person name="Pickett B.D."/>
        </authorList>
    </citation>
    <scope>NUCLEOTIDE SEQUENCE</scope>
    <source>
        <strain evidence="2">HI-2016</strain>
    </source>
</reference>
<proteinExistence type="predicted"/>
<feature type="compositionally biased region" description="Low complexity" evidence="1">
    <location>
        <begin position="254"/>
        <end position="279"/>
    </location>
</feature>
<feature type="compositionally biased region" description="Low complexity" evidence="1">
    <location>
        <begin position="184"/>
        <end position="196"/>
    </location>
</feature>
<feature type="region of interest" description="Disordered" evidence="1">
    <location>
        <begin position="238"/>
        <end position="310"/>
    </location>
</feature>
<gene>
    <name evidence="2" type="ORF">JZ751_012400</name>
</gene>
<feature type="region of interest" description="Disordered" evidence="1">
    <location>
        <begin position="169"/>
        <end position="220"/>
    </location>
</feature>
<feature type="compositionally biased region" description="Polar residues" evidence="1">
    <location>
        <begin position="239"/>
        <end position="249"/>
    </location>
</feature>
<feature type="region of interest" description="Disordered" evidence="1">
    <location>
        <begin position="1"/>
        <end position="27"/>
    </location>
</feature>
<accession>A0A8T2PSI5</accession>
<feature type="compositionally biased region" description="Basic residues" evidence="1">
    <location>
        <begin position="1"/>
        <end position="10"/>
    </location>
</feature>
<comment type="caution">
    <text evidence="2">The sequence shown here is derived from an EMBL/GenBank/DDBJ whole genome shotgun (WGS) entry which is preliminary data.</text>
</comment>
<protein>
    <submittedName>
        <fullName evidence="2">Uncharacterized protein</fullName>
    </submittedName>
</protein>